<protein>
    <submittedName>
        <fullName evidence="2">Uncharacterized protein</fullName>
    </submittedName>
</protein>
<evidence type="ECO:0000313" key="3">
    <source>
        <dbReference type="Proteomes" id="UP000018949"/>
    </source>
</evidence>
<evidence type="ECO:0000313" key="2">
    <source>
        <dbReference type="EMBL" id="GAE48207.1"/>
    </source>
</evidence>
<dbReference type="AlphaFoldDB" id="W4RVP8"/>
<feature type="compositionally biased region" description="Basic and acidic residues" evidence="1">
    <location>
        <begin position="9"/>
        <end position="19"/>
    </location>
</feature>
<dbReference type="Proteomes" id="UP000018949">
    <property type="component" value="Unassembled WGS sequence"/>
</dbReference>
<proteinExistence type="predicted"/>
<feature type="region of interest" description="Disordered" evidence="1">
    <location>
        <begin position="1"/>
        <end position="31"/>
    </location>
</feature>
<name>W4RVP8_9BACI</name>
<dbReference type="eggNOG" id="ENOG5030MTJ">
    <property type="taxonomic scope" value="Bacteria"/>
</dbReference>
<sequence length="125" mass="14627">MKAGGTINIKHEKEGEILPRKPAAISEEQENEMEEIEPVMNKKNDEVETLNRLLAAVLDYLSDDEVEVIDIEYLLENTEGLREWWTQYREKNRKKIEEEITKALGDLSIEELENLREKIKGNDKE</sequence>
<gene>
    <name evidence="2" type="ORF">JCM21738_5292</name>
</gene>
<accession>W4RVP8</accession>
<reference evidence="2 3" key="1">
    <citation type="submission" date="2013-12" db="EMBL/GenBank/DDBJ databases">
        <title>NBRP : Genome information of microbial organism related human and environment.</title>
        <authorList>
            <person name="Hattori M."/>
            <person name="Oshima K."/>
            <person name="Inaba H."/>
            <person name="Suda W."/>
            <person name="Sakamoto M."/>
            <person name="Iino T."/>
            <person name="Kitahara M."/>
            <person name="Oshida Y."/>
            <person name="Iida T."/>
            <person name="Kudo T."/>
            <person name="Itoh T."/>
            <person name="Ahmed I."/>
            <person name="Ohkuma M."/>
        </authorList>
    </citation>
    <scope>NUCLEOTIDE SEQUENCE [LARGE SCALE GENOMIC DNA]</scope>
    <source>
        <strain evidence="2 3">JCM 21738</strain>
    </source>
</reference>
<comment type="caution">
    <text evidence="2">The sequence shown here is derived from an EMBL/GenBank/DDBJ whole genome shotgun (WGS) entry which is preliminary data.</text>
</comment>
<organism evidence="2 3">
    <name type="scientific">Mesobacillus boroniphilus JCM 21738</name>
    <dbReference type="NCBI Taxonomy" id="1294265"/>
    <lineage>
        <taxon>Bacteria</taxon>
        <taxon>Bacillati</taxon>
        <taxon>Bacillota</taxon>
        <taxon>Bacilli</taxon>
        <taxon>Bacillales</taxon>
        <taxon>Bacillaceae</taxon>
        <taxon>Mesobacillus</taxon>
    </lineage>
</organism>
<evidence type="ECO:0000256" key="1">
    <source>
        <dbReference type="SAM" id="MobiDB-lite"/>
    </source>
</evidence>
<keyword evidence="3" id="KW-1185">Reference proteome</keyword>
<dbReference type="EMBL" id="BAUW01000140">
    <property type="protein sequence ID" value="GAE48207.1"/>
    <property type="molecule type" value="Genomic_DNA"/>
</dbReference>